<organism evidence="2 3">
    <name type="scientific">Cetraspora pellucida</name>
    <dbReference type="NCBI Taxonomy" id="1433469"/>
    <lineage>
        <taxon>Eukaryota</taxon>
        <taxon>Fungi</taxon>
        <taxon>Fungi incertae sedis</taxon>
        <taxon>Mucoromycota</taxon>
        <taxon>Glomeromycotina</taxon>
        <taxon>Glomeromycetes</taxon>
        <taxon>Diversisporales</taxon>
        <taxon>Gigasporaceae</taxon>
        <taxon>Cetraspora</taxon>
    </lineage>
</organism>
<keyword evidence="3" id="KW-1185">Reference proteome</keyword>
<accession>A0A9N9JGW2</accession>
<dbReference type="AlphaFoldDB" id="A0A9N9JGW2"/>
<dbReference type="Proteomes" id="UP000789759">
    <property type="component" value="Unassembled WGS sequence"/>
</dbReference>
<evidence type="ECO:0000256" key="1">
    <source>
        <dbReference type="SAM" id="MobiDB-lite"/>
    </source>
</evidence>
<gene>
    <name evidence="2" type="ORF">CPELLU_LOCUS16101</name>
</gene>
<feature type="region of interest" description="Disordered" evidence="1">
    <location>
        <begin position="118"/>
        <end position="144"/>
    </location>
</feature>
<proteinExistence type="predicted"/>
<evidence type="ECO:0000313" key="2">
    <source>
        <dbReference type="EMBL" id="CAG8775609.1"/>
    </source>
</evidence>
<dbReference type="EMBL" id="CAJVQA010022813">
    <property type="protein sequence ID" value="CAG8775609.1"/>
    <property type="molecule type" value="Genomic_DNA"/>
</dbReference>
<feature type="non-terminal residue" evidence="2">
    <location>
        <position position="1"/>
    </location>
</feature>
<evidence type="ECO:0000313" key="3">
    <source>
        <dbReference type="Proteomes" id="UP000789759"/>
    </source>
</evidence>
<protein>
    <submittedName>
        <fullName evidence="2">22416_t:CDS:1</fullName>
    </submittedName>
</protein>
<reference evidence="2" key="1">
    <citation type="submission" date="2021-06" db="EMBL/GenBank/DDBJ databases">
        <authorList>
            <person name="Kallberg Y."/>
            <person name="Tangrot J."/>
            <person name="Rosling A."/>
        </authorList>
    </citation>
    <scope>NUCLEOTIDE SEQUENCE</scope>
    <source>
        <strain evidence="2">FL966</strain>
    </source>
</reference>
<comment type="caution">
    <text evidence="2">The sequence shown here is derived from an EMBL/GenBank/DDBJ whole genome shotgun (WGS) entry which is preliminary data.</text>
</comment>
<name>A0A9N9JGW2_9GLOM</name>
<sequence length="144" mass="16914">MQYNKINAEDDYADNSKATIHQLLEVVKDDNIISKDKEASYEPFITNKYLNEKSIVLQENNRPIIYLCVINKKKIDFAEKQINILEQRIKYLIEILQEFAKNDDELFSNNSQIDDVRENISDKKNLSNKEDLSNKESLNDKENP</sequence>